<gene>
    <name evidence="5" type="ORF">GCM10023340_22610</name>
</gene>
<dbReference type="Proteomes" id="UP001500221">
    <property type="component" value="Unassembled WGS sequence"/>
</dbReference>
<dbReference type="SUPFAM" id="SSF53474">
    <property type="entry name" value="alpha/beta-Hydrolases"/>
    <property type="match status" value="1"/>
</dbReference>
<evidence type="ECO:0000313" key="5">
    <source>
        <dbReference type="EMBL" id="GAA5148585.1"/>
    </source>
</evidence>
<evidence type="ECO:0000313" key="6">
    <source>
        <dbReference type="Proteomes" id="UP001500221"/>
    </source>
</evidence>
<dbReference type="InterPro" id="IPR000383">
    <property type="entry name" value="Xaa-Pro-like_dom"/>
</dbReference>
<keyword evidence="6" id="KW-1185">Reference proteome</keyword>
<dbReference type="Gene3D" id="3.40.50.1820">
    <property type="entry name" value="alpha/beta hydrolase"/>
    <property type="match status" value="2"/>
</dbReference>
<accession>A0ABP9PPP3</accession>
<feature type="signal peptide" evidence="3">
    <location>
        <begin position="1"/>
        <end position="26"/>
    </location>
</feature>
<dbReference type="SUPFAM" id="SSF49785">
    <property type="entry name" value="Galactose-binding domain-like"/>
    <property type="match status" value="1"/>
</dbReference>
<dbReference type="Gene3D" id="2.60.120.260">
    <property type="entry name" value="Galactose-binding domain-like"/>
    <property type="match status" value="1"/>
</dbReference>
<dbReference type="PROSITE" id="PS51257">
    <property type="entry name" value="PROKAR_LIPOPROTEIN"/>
    <property type="match status" value="1"/>
</dbReference>
<protein>
    <submittedName>
        <fullName evidence="5">Xaa-Pro dipeptidyl-peptidase</fullName>
    </submittedName>
</protein>
<evidence type="ECO:0000256" key="3">
    <source>
        <dbReference type="SAM" id="SignalP"/>
    </source>
</evidence>
<dbReference type="Pfam" id="PF02129">
    <property type="entry name" value="Peptidase_S15"/>
    <property type="match status" value="1"/>
</dbReference>
<dbReference type="EMBL" id="BAABKG010000003">
    <property type="protein sequence ID" value="GAA5148585.1"/>
    <property type="molecule type" value="Genomic_DNA"/>
</dbReference>
<proteinExistence type="predicted"/>
<dbReference type="SMART" id="SM00939">
    <property type="entry name" value="PepX_C"/>
    <property type="match status" value="1"/>
</dbReference>
<dbReference type="InterPro" id="IPR008979">
    <property type="entry name" value="Galactose-bd-like_sf"/>
</dbReference>
<feature type="domain" description="Xaa-Pro dipeptidyl-peptidase C-terminal" evidence="4">
    <location>
        <begin position="388"/>
        <end position="604"/>
    </location>
</feature>
<reference evidence="6" key="1">
    <citation type="journal article" date="2019" name="Int. J. Syst. Evol. Microbiol.">
        <title>The Global Catalogue of Microorganisms (GCM) 10K type strain sequencing project: providing services to taxonomists for standard genome sequencing and annotation.</title>
        <authorList>
            <consortium name="The Broad Institute Genomics Platform"/>
            <consortium name="The Broad Institute Genome Sequencing Center for Infectious Disease"/>
            <person name="Wu L."/>
            <person name="Ma J."/>
        </authorList>
    </citation>
    <scope>NUCLEOTIDE SEQUENCE [LARGE SCALE GENOMIC DNA]</scope>
    <source>
        <strain evidence="6">JCM 18459</strain>
    </source>
</reference>
<feature type="region of interest" description="Disordered" evidence="2">
    <location>
        <begin position="47"/>
        <end position="75"/>
    </location>
</feature>
<dbReference type="InterPro" id="IPR029058">
    <property type="entry name" value="AB_hydrolase_fold"/>
</dbReference>
<feature type="chain" id="PRO_5045082847" evidence="3">
    <location>
        <begin position="27"/>
        <end position="609"/>
    </location>
</feature>
<keyword evidence="3" id="KW-0732">Signal</keyword>
<keyword evidence="1" id="KW-0378">Hydrolase</keyword>
<evidence type="ECO:0000256" key="1">
    <source>
        <dbReference type="ARBA" id="ARBA00022801"/>
    </source>
</evidence>
<feature type="compositionally biased region" description="Low complexity" evidence="2">
    <location>
        <begin position="47"/>
        <end position="62"/>
    </location>
</feature>
<dbReference type="RefSeq" id="WP_345458386.1">
    <property type="nucleotide sequence ID" value="NZ_BAABKG010000003.1"/>
</dbReference>
<sequence>MRRLSGSSAAVLALVLAATSCGTVRADDDAGAGPTGRLEPVAALLARPAPAASERSPGLRPLRPGRPPRNDAGPDDLVVTELYVTTAVDSDLDGTRDVVRVVVTRPRKALVDGRRLAVVAQASPYFSCCKDTPNHDVDVPLGQARGPRPEVYDGFLAGIRTVGAQWARRGYAFMRIASLGSNRSTGCPTVGDGLETAGVKAAVDWLNGRATGRLPGGTRVAAGWSTGNVGLAGVSYEGTLPNMVAATGVEGLRAIVPISAISSWYDYYRQDGLVVAPGGYQGEDTDVLAEFDYTRPDQRICDRVIDRLERQQDRRTGDYSRFWAQRDVRRDADRVRAGVLIAHGFGDDNVKPDQAARWYAALKRAGVPVKIWWDQGGHGTPLPERLQVRWFDHFLYGEGNGVASGPRAAVTHDGPSAGARWYADWPRPGSALRRWSLGQAKGPVEVLRPGAQPGRGRLRFTDDASLSASKACREPVRAHALTFRSSRLAQGLDLSGSPVARLRLAFGRTAANVTAALCVTAPDGGSRLLTQGFADPQNIRSLWRGEPLVPGRSYPVRVRLQPLDQRLPDGSRVSLVVMSSDHDFTLRPPAGTPLTLDLSRSSVSLPVVR</sequence>
<organism evidence="5 6">
    <name type="scientific">Nocardioides marinquilinus</name>
    <dbReference type="NCBI Taxonomy" id="1210400"/>
    <lineage>
        <taxon>Bacteria</taxon>
        <taxon>Bacillati</taxon>
        <taxon>Actinomycetota</taxon>
        <taxon>Actinomycetes</taxon>
        <taxon>Propionibacteriales</taxon>
        <taxon>Nocardioidaceae</taxon>
        <taxon>Nocardioides</taxon>
    </lineage>
</organism>
<comment type="caution">
    <text evidence="5">The sequence shown here is derived from an EMBL/GenBank/DDBJ whole genome shotgun (WGS) entry which is preliminary data.</text>
</comment>
<dbReference type="InterPro" id="IPR013736">
    <property type="entry name" value="Xaa-Pro_dipept_C"/>
</dbReference>
<name>A0ABP9PPP3_9ACTN</name>
<evidence type="ECO:0000259" key="4">
    <source>
        <dbReference type="SMART" id="SM00939"/>
    </source>
</evidence>
<evidence type="ECO:0000256" key="2">
    <source>
        <dbReference type="SAM" id="MobiDB-lite"/>
    </source>
</evidence>
<dbReference type="Pfam" id="PF08530">
    <property type="entry name" value="PepX_C"/>
    <property type="match status" value="1"/>
</dbReference>